<protein>
    <submittedName>
        <fullName evidence="1">Uncharacterized protein</fullName>
    </submittedName>
</protein>
<dbReference type="AlphaFoldDB" id="A0A3M7RKW4"/>
<reference evidence="1 2" key="1">
    <citation type="journal article" date="2018" name="Sci. Rep.">
        <title>Genomic signatures of local adaptation to the degree of environmental predictability in rotifers.</title>
        <authorList>
            <person name="Franch-Gras L."/>
            <person name="Hahn C."/>
            <person name="Garcia-Roger E.M."/>
            <person name="Carmona M.J."/>
            <person name="Serra M."/>
            <person name="Gomez A."/>
        </authorList>
    </citation>
    <scope>NUCLEOTIDE SEQUENCE [LARGE SCALE GENOMIC DNA]</scope>
    <source>
        <strain evidence="1">HYR1</strain>
    </source>
</reference>
<accession>A0A3M7RKW4</accession>
<keyword evidence="2" id="KW-1185">Reference proteome</keyword>
<evidence type="ECO:0000313" key="2">
    <source>
        <dbReference type="Proteomes" id="UP000276133"/>
    </source>
</evidence>
<sequence>MISLMYQDIYSTDLLGESGDILHDRINYQKNILSYSPILKESETLLSFEIEKCIDFDYPHNGVL</sequence>
<proteinExistence type="predicted"/>
<dbReference type="EMBL" id="REGN01003167">
    <property type="protein sequence ID" value="RNA24124.1"/>
    <property type="molecule type" value="Genomic_DNA"/>
</dbReference>
<dbReference type="Proteomes" id="UP000276133">
    <property type="component" value="Unassembled WGS sequence"/>
</dbReference>
<evidence type="ECO:0000313" key="1">
    <source>
        <dbReference type="EMBL" id="RNA24124.1"/>
    </source>
</evidence>
<comment type="caution">
    <text evidence="1">The sequence shown here is derived from an EMBL/GenBank/DDBJ whole genome shotgun (WGS) entry which is preliminary data.</text>
</comment>
<name>A0A3M7RKW4_BRAPC</name>
<organism evidence="1 2">
    <name type="scientific">Brachionus plicatilis</name>
    <name type="common">Marine rotifer</name>
    <name type="synonym">Brachionus muelleri</name>
    <dbReference type="NCBI Taxonomy" id="10195"/>
    <lineage>
        <taxon>Eukaryota</taxon>
        <taxon>Metazoa</taxon>
        <taxon>Spiralia</taxon>
        <taxon>Gnathifera</taxon>
        <taxon>Rotifera</taxon>
        <taxon>Eurotatoria</taxon>
        <taxon>Monogononta</taxon>
        <taxon>Pseudotrocha</taxon>
        <taxon>Ploima</taxon>
        <taxon>Brachionidae</taxon>
        <taxon>Brachionus</taxon>
    </lineage>
</organism>
<gene>
    <name evidence="1" type="ORF">BpHYR1_036724</name>
</gene>